<proteinExistence type="predicted"/>
<dbReference type="PANTHER" id="PTHR33116:SF78">
    <property type="entry name" value="OS12G0587133 PROTEIN"/>
    <property type="match status" value="1"/>
</dbReference>
<sequence>GHTAVWLGRETIELGAHGRVPTCALTHPCNSLTCTPKNSSNDTRAMDGIVFLGKEVSREDIKFVSGFRGFSQDMLLTQKSLIILLPKVSNPESYAQFRLISLYSVLYKLVIKIIVNRFKAWKKLTIGLGETLLTLLSRLQNLGKYLGVLFFHERVMNSSLRFIVDKSLMIPQELSEKIECLVWKFIWGTNGVSRKVSLVSWQAICQPKACGGSKYRVKEGIPEDIPEDNIVVSVPSFGDLFLEFGLFFETIYFDCSLKELVIENKSWNMDMFWVWLSNEITKCISAYQMFRERSWNSRDDIWRMVWKFPQPRRVWLFLWLAFKERLLTQVERVRQGLGDGEYCIVCGNAPEDVVHTFRNCSATKEWSIDEMIKTSYSWALQYTSSQKALHSMGLSTEMSIIDEGNWVILNTDGAVKLNSKLATDRGESLFTTSSSAFIQHIQQNLLDIRQWKLEYIPREMNFEVDHITKIAFDRNKDLH</sequence>
<comment type="caution">
    <text evidence="2">The sequence shown here is derived from an EMBL/GenBank/DDBJ whole genome shotgun (WGS) entry which is preliminary data.</text>
</comment>
<evidence type="ECO:0000259" key="1">
    <source>
        <dbReference type="Pfam" id="PF13966"/>
    </source>
</evidence>
<dbReference type="EMBL" id="JABEZZ010000005">
    <property type="protein sequence ID" value="MBA0586295.1"/>
    <property type="molecule type" value="Genomic_DNA"/>
</dbReference>
<dbReference type="InterPro" id="IPR026960">
    <property type="entry name" value="RVT-Znf"/>
</dbReference>
<protein>
    <recommendedName>
        <fullName evidence="1">Reverse transcriptase zinc-binding domain-containing protein</fullName>
    </recommendedName>
</protein>
<feature type="non-terminal residue" evidence="2">
    <location>
        <position position="1"/>
    </location>
</feature>
<dbReference type="Pfam" id="PF13966">
    <property type="entry name" value="zf-RVT"/>
    <property type="match status" value="1"/>
</dbReference>
<reference evidence="2 3" key="1">
    <citation type="journal article" date="2019" name="Genome Biol. Evol.">
        <title>Insights into the evolution of the New World diploid cottons (Gossypium, subgenus Houzingenia) based on genome sequencing.</title>
        <authorList>
            <person name="Grover C.E."/>
            <person name="Arick M.A. 2nd"/>
            <person name="Thrash A."/>
            <person name="Conover J.L."/>
            <person name="Sanders W.S."/>
            <person name="Peterson D.G."/>
            <person name="Frelichowski J.E."/>
            <person name="Scheffler J.A."/>
            <person name="Scheffler B.E."/>
            <person name="Wendel J.F."/>
        </authorList>
    </citation>
    <scope>NUCLEOTIDE SEQUENCE [LARGE SCALE GENOMIC DNA]</scope>
    <source>
        <strain evidence="2">8</strain>
        <tissue evidence="2">Leaf</tissue>
    </source>
</reference>
<feature type="domain" description="Reverse transcriptase zinc-binding" evidence="1">
    <location>
        <begin position="285"/>
        <end position="365"/>
    </location>
</feature>
<feature type="non-terminal residue" evidence="2">
    <location>
        <position position="479"/>
    </location>
</feature>
<accession>A0A7J8PAK9</accession>
<gene>
    <name evidence="2" type="ORF">Gorai_017039</name>
</gene>
<dbReference type="Proteomes" id="UP000593578">
    <property type="component" value="Unassembled WGS sequence"/>
</dbReference>
<dbReference type="PANTHER" id="PTHR33116">
    <property type="entry name" value="REVERSE TRANSCRIPTASE ZINC-BINDING DOMAIN-CONTAINING PROTEIN-RELATED-RELATED"/>
    <property type="match status" value="1"/>
</dbReference>
<evidence type="ECO:0000313" key="2">
    <source>
        <dbReference type="EMBL" id="MBA0586295.1"/>
    </source>
</evidence>
<organism evidence="2 3">
    <name type="scientific">Gossypium raimondii</name>
    <name type="common">Peruvian cotton</name>
    <name type="synonym">Gossypium klotzschianum subsp. raimondii</name>
    <dbReference type="NCBI Taxonomy" id="29730"/>
    <lineage>
        <taxon>Eukaryota</taxon>
        <taxon>Viridiplantae</taxon>
        <taxon>Streptophyta</taxon>
        <taxon>Embryophyta</taxon>
        <taxon>Tracheophyta</taxon>
        <taxon>Spermatophyta</taxon>
        <taxon>Magnoliopsida</taxon>
        <taxon>eudicotyledons</taxon>
        <taxon>Gunneridae</taxon>
        <taxon>Pentapetalae</taxon>
        <taxon>rosids</taxon>
        <taxon>malvids</taxon>
        <taxon>Malvales</taxon>
        <taxon>Malvaceae</taxon>
        <taxon>Malvoideae</taxon>
        <taxon>Gossypium</taxon>
    </lineage>
</organism>
<name>A0A7J8PAK9_GOSRA</name>
<dbReference type="AlphaFoldDB" id="A0A7J8PAK9"/>
<evidence type="ECO:0000313" key="3">
    <source>
        <dbReference type="Proteomes" id="UP000593578"/>
    </source>
</evidence>